<feature type="compositionally biased region" description="Low complexity" evidence="1">
    <location>
        <begin position="814"/>
        <end position="833"/>
    </location>
</feature>
<evidence type="ECO:0000313" key="2">
    <source>
        <dbReference type="Proteomes" id="UP000248482"/>
    </source>
</evidence>
<dbReference type="GeneID" id="111142814"/>
<feature type="region of interest" description="Disordered" evidence="1">
    <location>
        <begin position="769"/>
        <end position="914"/>
    </location>
</feature>
<dbReference type="STRING" id="391180.A0A2Y9ITH2"/>
<keyword evidence="2" id="KW-1185">Reference proteome</keyword>
<dbReference type="KEGG" id="elk:111142814"/>
<feature type="region of interest" description="Disordered" evidence="1">
    <location>
        <begin position="485"/>
        <end position="523"/>
    </location>
</feature>
<proteinExistence type="predicted"/>
<protein>
    <submittedName>
        <fullName evidence="3">Sperm head and tail associated protein-like</fullName>
    </submittedName>
</protein>
<feature type="compositionally biased region" description="Pro residues" evidence="1">
    <location>
        <begin position="108"/>
        <end position="130"/>
    </location>
</feature>
<reference evidence="3" key="1">
    <citation type="submission" date="2025-08" db="UniProtKB">
        <authorList>
            <consortium name="RefSeq"/>
        </authorList>
    </citation>
    <scope>IDENTIFICATION</scope>
    <source>
        <tissue evidence="3">Blood</tissue>
    </source>
</reference>
<feature type="region of interest" description="Disordered" evidence="1">
    <location>
        <begin position="23"/>
        <end position="80"/>
    </location>
</feature>
<feature type="compositionally biased region" description="Polar residues" evidence="1">
    <location>
        <begin position="769"/>
        <end position="788"/>
    </location>
</feature>
<organism evidence="2 3">
    <name type="scientific">Enhydra lutris kenyoni</name>
    <name type="common">northern sea otter</name>
    <dbReference type="NCBI Taxonomy" id="391180"/>
    <lineage>
        <taxon>Eukaryota</taxon>
        <taxon>Metazoa</taxon>
        <taxon>Chordata</taxon>
        <taxon>Craniata</taxon>
        <taxon>Vertebrata</taxon>
        <taxon>Euteleostomi</taxon>
        <taxon>Mammalia</taxon>
        <taxon>Eutheria</taxon>
        <taxon>Laurasiatheria</taxon>
        <taxon>Carnivora</taxon>
        <taxon>Caniformia</taxon>
        <taxon>Musteloidea</taxon>
        <taxon>Mustelidae</taxon>
        <taxon>Lutrinae</taxon>
        <taxon>Enhydra</taxon>
    </lineage>
</organism>
<dbReference type="AlphaFoldDB" id="A0A2Y9ITH2"/>
<dbReference type="Proteomes" id="UP000248482">
    <property type="component" value="Unplaced"/>
</dbReference>
<feature type="compositionally biased region" description="Polar residues" evidence="1">
    <location>
        <begin position="799"/>
        <end position="813"/>
    </location>
</feature>
<accession>A0A2Y9ITH2</accession>
<evidence type="ECO:0000313" key="3">
    <source>
        <dbReference type="RefSeq" id="XP_022351843.1"/>
    </source>
</evidence>
<feature type="region of interest" description="Disordered" evidence="1">
    <location>
        <begin position="107"/>
        <end position="131"/>
    </location>
</feature>
<dbReference type="OrthoDB" id="9808458at2759"/>
<name>A0A2Y9ITH2_ENHLU</name>
<dbReference type="RefSeq" id="XP_022351843.1">
    <property type="nucleotide sequence ID" value="XM_022496135.1"/>
</dbReference>
<gene>
    <name evidence="3" type="primary">LOC111142814</name>
</gene>
<evidence type="ECO:0000256" key="1">
    <source>
        <dbReference type="SAM" id="MobiDB-lite"/>
    </source>
</evidence>
<feature type="compositionally biased region" description="Basic residues" evidence="1">
    <location>
        <begin position="874"/>
        <end position="914"/>
    </location>
</feature>
<sequence length="914" mass="97638">MTSSPPFLLELSARPPSPLEKCFSDSPYLAGSPPPSGKGFNPILTLELPLAPRKGYSDHPDHAPGLSPNPGKACSDSPLPLDSSSFSRDPFCGLTCRPGISSLIATPPSLPRLIPSPPPPPPSPPPQPPLRPRRCSFEPCSPLLGRPFCREPILSCSPPSSPCFDRFSLLGSPPVRPRSPYCSWISPPRIPRPCPRSPCIDQQTYLCYCGGYPSALVTSPGTSPSLAHRRVRTSPVTSPMLPHGPLETGHMISSSITPGSQGTCRITSPTLTHRPLGTALVISPPLAHQAVEIRSVVSPPLSHRVLETGPVISSLLCPWSSGRSYNDPPPSPTSSPLTDSFCHSLLKPPDPCEPKPQLDLPLGKNCCGSPLSSQAGTSGSPSSPQEGSFHYSHISQETHIPAPGSPCCALRLPAQSTCSPCSPQSQAPVKPCFESIFTWETGGNSCLFVEPGTAISCPPCPKEPPLSLSSHCPYSVFSFPSPLSNQFISPPQSPPRRSDNEPLLPTPAGPQVKSPKSTELKQPRALHRCRSLIIPLQHTTLDFPRPPKACASPPPPSHPSGPSCTVTSFTTCSNPCPKELPQGTPLPTVIPRTLKPVLPTCLPLRLPFCPVPPSSCVQSTSCRLPVGPPCSTHIYSVVPPTSDPCPLLGPPQCHKLTMVPPCGTFSAPRGPPQPHRQPVPPPCSTHIYSFIPLRTPFDPQSLPIAPQARGHPMACDNMPCGLHVYSVAPRGCCKEPPKVPYSCPLPSTKTSSCSTDLSCSSAIVISECQSSDNQSKNTHQGRNRSQAENTHHTRRSRSQSKSLRPQRSQSRNGSPTSKRSRSPSSSPHQSPSQDKSEGLQCSGNQGQSESSQRSKGQGMGKSTLHDKSQSGNKSPRHGKRRGRSKSPHQSRSRSKSPRPAKSHGRNKSPRRNKK</sequence>
<feature type="compositionally biased region" description="Polar residues" evidence="1">
    <location>
        <begin position="839"/>
        <end position="855"/>
    </location>
</feature>